<evidence type="ECO:0000313" key="9">
    <source>
        <dbReference type="Proteomes" id="UP000095281"/>
    </source>
</evidence>
<keyword evidence="3" id="KW-0677">Repeat</keyword>
<dbReference type="EC" id="5.2.1.8" evidence="2 6"/>
<accession>A0A1I8AY59</accession>
<evidence type="ECO:0000256" key="6">
    <source>
        <dbReference type="PROSITE-ProRule" id="PRU00277"/>
    </source>
</evidence>
<feature type="domain" description="PPIase FKBP-type" evidence="8">
    <location>
        <begin position="56"/>
        <end position="142"/>
    </location>
</feature>
<dbReference type="WBParaSite" id="MhA1_Contig1095.frz3.gene1">
    <property type="protein sequence ID" value="MhA1_Contig1095.frz3.gene1"/>
    <property type="gene ID" value="MhA1_Contig1095.frz3.gene1"/>
</dbReference>
<evidence type="ECO:0000256" key="3">
    <source>
        <dbReference type="ARBA" id="ARBA00022737"/>
    </source>
</evidence>
<evidence type="ECO:0000313" key="10">
    <source>
        <dbReference type="WBParaSite" id="MhA1_Contig1095.frz3.gene1"/>
    </source>
</evidence>
<evidence type="ECO:0000256" key="5">
    <source>
        <dbReference type="ARBA" id="ARBA00023235"/>
    </source>
</evidence>
<dbReference type="GO" id="GO:0003755">
    <property type="term" value="F:peptidyl-prolyl cis-trans isomerase activity"/>
    <property type="evidence" value="ECO:0007669"/>
    <property type="project" value="UniProtKB-KW"/>
</dbReference>
<dbReference type="SUPFAM" id="SSF54534">
    <property type="entry name" value="FKBP-like"/>
    <property type="match status" value="2"/>
</dbReference>
<dbReference type="GO" id="GO:0005783">
    <property type="term" value="C:endoplasmic reticulum"/>
    <property type="evidence" value="ECO:0007669"/>
    <property type="project" value="TreeGrafter"/>
</dbReference>
<evidence type="ECO:0000256" key="1">
    <source>
        <dbReference type="ARBA" id="ARBA00000971"/>
    </source>
</evidence>
<proteinExistence type="predicted"/>
<evidence type="ECO:0000256" key="7">
    <source>
        <dbReference type="SAM" id="SignalP"/>
    </source>
</evidence>
<keyword evidence="9" id="KW-1185">Reference proteome</keyword>
<comment type="catalytic activity">
    <reaction evidence="1 6">
        <text>[protein]-peptidylproline (omega=180) = [protein]-peptidylproline (omega=0)</text>
        <dbReference type="Rhea" id="RHEA:16237"/>
        <dbReference type="Rhea" id="RHEA-COMP:10747"/>
        <dbReference type="Rhea" id="RHEA-COMP:10748"/>
        <dbReference type="ChEBI" id="CHEBI:83833"/>
        <dbReference type="ChEBI" id="CHEBI:83834"/>
        <dbReference type="EC" id="5.2.1.8"/>
    </reaction>
</comment>
<dbReference type="InterPro" id="IPR051989">
    <property type="entry name" value="FKBP-like_isomerase"/>
</dbReference>
<dbReference type="FunFam" id="3.10.50.40:FF:000006">
    <property type="entry name" value="Peptidyl-prolyl cis-trans isomerase"/>
    <property type="match status" value="1"/>
</dbReference>
<evidence type="ECO:0000259" key="8">
    <source>
        <dbReference type="PROSITE" id="PS50059"/>
    </source>
</evidence>
<reference evidence="10" key="1">
    <citation type="submission" date="2016-11" db="UniProtKB">
        <authorList>
            <consortium name="WormBaseParasite"/>
        </authorList>
    </citation>
    <scope>IDENTIFICATION</scope>
</reference>
<dbReference type="PROSITE" id="PS50059">
    <property type="entry name" value="FKBP_PPIASE"/>
    <property type="match status" value="2"/>
</dbReference>
<keyword evidence="7" id="KW-0732">Signal</keyword>
<dbReference type="PANTHER" id="PTHR46046:SF5">
    <property type="entry name" value="PEPTIDYLPROLYL ISOMERASE"/>
    <property type="match status" value="1"/>
</dbReference>
<organism evidence="9 10">
    <name type="scientific">Meloidogyne hapla</name>
    <name type="common">Root-knot nematode worm</name>
    <dbReference type="NCBI Taxonomy" id="6305"/>
    <lineage>
        <taxon>Eukaryota</taxon>
        <taxon>Metazoa</taxon>
        <taxon>Ecdysozoa</taxon>
        <taxon>Nematoda</taxon>
        <taxon>Chromadorea</taxon>
        <taxon>Rhabditida</taxon>
        <taxon>Tylenchina</taxon>
        <taxon>Tylenchomorpha</taxon>
        <taxon>Tylenchoidea</taxon>
        <taxon>Meloidogynidae</taxon>
        <taxon>Meloidogyninae</taxon>
        <taxon>Meloidogyne</taxon>
    </lineage>
</organism>
<dbReference type="Pfam" id="PF00254">
    <property type="entry name" value="FKBP_C"/>
    <property type="match status" value="2"/>
</dbReference>
<dbReference type="PANTHER" id="PTHR46046">
    <property type="entry name" value="PEPTIDYLPROLYL ISOMERASE"/>
    <property type="match status" value="1"/>
</dbReference>
<feature type="signal peptide" evidence="7">
    <location>
        <begin position="1"/>
        <end position="24"/>
    </location>
</feature>
<feature type="chain" id="PRO_5009315236" description="peptidylprolyl isomerase" evidence="7">
    <location>
        <begin position="25"/>
        <end position="278"/>
    </location>
</feature>
<dbReference type="Proteomes" id="UP000095281">
    <property type="component" value="Unplaced"/>
</dbReference>
<keyword evidence="5 6" id="KW-0413">Isomerase</keyword>
<dbReference type="InterPro" id="IPR001179">
    <property type="entry name" value="PPIase_FKBP_dom"/>
</dbReference>
<evidence type="ECO:0000256" key="2">
    <source>
        <dbReference type="ARBA" id="ARBA00013194"/>
    </source>
</evidence>
<name>A0A1I8AY59_MELHA</name>
<keyword evidence="4 6" id="KW-0697">Rotamase</keyword>
<feature type="domain" description="PPIase FKBP-type" evidence="8">
    <location>
        <begin position="177"/>
        <end position="265"/>
    </location>
</feature>
<dbReference type="AlphaFoldDB" id="A0A1I8AY59"/>
<dbReference type="OMA" id="IHITHEV"/>
<dbReference type="Gene3D" id="3.10.50.40">
    <property type="match status" value="2"/>
</dbReference>
<sequence length="278" mass="31480">MSFNLKNGAVFMFILLTLFSSINSESRRSWTDEDGVEVEIIKKIPDSKCKIRSKAGDELEQFFKLTDKSGNVIGTNFGQKPYKFSLGQGQAMRAMDSAMTDMCVGEQRRVIIPESAYGDDERPQGAPEGQSLHYFVELKSIFRPIPGEKWMDDDGLSIEVTHQPPEEECKGRRAEKGDLLKQHYTVFLNDGTYVGSSHDTGVTFDFRLGMGQVIEGMDRAMTGMCEGERRRLVIPPELAYGEKGRSPSIPPNSWLNFQIELKELIKKESEEKQQKNEF</sequence>
<protein>
    <recommendedName>
        <fullName evidence="2 6">peptidylprolyl isomerase</fullName>
        <ecNumber evidence="2 6">5.2.1.8</ecNumber>
    </recommendedName>
</protein>
<evidence type="ECO:0000256" key="4">
    <source>
        <dbReference type="ARBA" id="ARBA00023110"/>
    </source>
</evidence>
<dbReference type="InterPro" id="IPR046357">
    <property type="entry name" value="PPIase_dom_sf"/>
</dbReference>